<dbReference type="Proteomes" id="UP000092993">
    <property type="component" value="Unassembled WGS sequence"/>
</dbReference>
<reference evidence="2 3" key="1">
    <citation type="submission" date="2016-03" db="EMBL/GenBank/DDBJ databases">
        <title>Whole genome sequencing of Grifola frondosa 9006-11.</title>
        <authorList>
            <person name="Min B."/>
            <person name="Park H."/>
            <person name="Kim J.-G."/>
            <person name="Cho H."/>
            <person name="Oh Y.-L."/>
            <person name="Kong W.-S."/>
            <person name="Choi I.-G."/>
        </authorList>
    </citation>
    <scope>NUCLEOTIDE SEQUENCE [LARGE SCALE GENOMIC DNA]</scope>
    <source>
        <strain evidence="2 3">9006-11</strain>
    </source>
</reference>
<feature type="compositionally biased region" description="Basic and acidic residues" evidence="1">
    <location>
        <begin position="192"/>
        <end position="212"/>
    </location>
</feature>
<protein>
    <submittedName>
        <fullName evidence="2">Uncharacterized protein</fullName>
    </submittedName>
</protein>
<comment type="caution">
    <text evidence="2">The sequence shown here is derived from an EMBL/GenBank/DDBJ whole genome shotgun (WGS) entry which is preliminary data.</text>
</comment>
<accession>A0A1C7LQS6</accession>
<feature type="region of interest" description="Disordered" evidence="1">
    <location>
        <begin position="142"/>
        <end position="169"/>
    </location>
</feature>
<organism evidence="2 3">
    <name type="scientific">Grifola frondosa</name>
    <name type="common">Maitake</name>
    <name type="synonym">Polyporus frondosus</name>
    <dbReference type="NCBI Taxonomy" id="5627"/>
    <lineage>
        <taxon>Eukaryota</taxon>
        <taxon>Fungi</taxon>
        <taxon>Dikarya</taxon>
        <taxon>Basidiomycota</taxon>
        <taxon>Agaricomycotina</taxon>
        <taxon>Agaricomycetes</taxon>
        <taxon>Polyporales</taxon>
        <taxon>Grifolaceae</taxon>
        <taxon>Grifola</taxon>
    </lineage>
</organism>
<evidence type="ECO:0000313" key="3">
    <source>
        <dbReference type="Proteomes" id="UP000092993"/>
    </source>
</evidence>
<feature type="region of interest" description="Disordered" evidence="1">
    <location>
        <begin position="186"/>
        <end position="212"/>
    </location>
</feature>
<proteinExistence type="predicted"/>
<evidence type="ECO:0000256" key="1">
    <source>
        <dbReference type="SAM" id="MobiDB-lite"/>
    </source>
</evidence>
<dbReference type="OMA" id="WRDREVG"/>
<keyword evidence="3" id="KW-1185">Reference proteome</keyword>
<name>A0A1C7LQS6_GRIFR</name>
<gene>
    <name evidence="2" type="ORF">A0H81_13568</name>
</gene>
<evidence type="ECO:0000313" key="2">
    <source>
        <dbReference type="EMBL" id="OBZ66377.1"/>
    </source>
</evidence>
<feature type="region of interest" description="Disordered" evidence="1">
    <location>
        <begin position="21"/>
        <end position="88"/>
    </location>
</feature>
<sequence>MAFPQMVERLRVVGLQRQQSPNTDVNLENDTMLDFRNPNTHLPSFPHSQSRARSPHSPPSPASPFVPLSPVTPGTAPGSGHSTPFFTHSTRSGPGYVFSGSPFDIPSPAGGAAASFDALTLSSSVSVASSRFVTPKSVLLGLPPEGDAGGDSSSAGYGRGEKRRGSDDTDAAVVAATALAGLAGSGVSAKRVKQEERDAGWRDREVGMDVDS</sequence>
<dbReference type="EMBL" id="LUGG01000031">
    <property type="protein sequence ID" value="OBZ66377.1"/>
    <property type="molecule type" value="Genomic_DNA"/>
</dbReference>
<dbReference type="STRING" id="5627.A0A1C7LQS6"/>
<dbReference type="AlphaFoldDB" id="A0A1C7LQS6"/>